<keyword evidence="4" id="KW-1185">Reference proteome</keyword>
<dbReference type="SUPFAM" id="SSF50129">
    <property type="entry name" value="GroES-like"/>
    <property type="match status" value="1"/>
</dbReference>
<dbReference type="Gene3D" id="3.40.50.720">
    <property type="entry name" value="NAD(P)-binding Rossmann-like Domain"/>
    <property type="match status" value="1"/>
</dbReference>
<dbReference type="InterPro" id="IPR011032">
    <property type="entry name" value="GroES-like_sf"/>
</dbReference>
<keyword evidence="1" id="KW-0560">Oxidoreductase</keyword>
<dbReference type="InterPro" id="IPR020843">
    <property type="entry name" value="ER"/>
</dbReference>
<evidence type="ECO:0000313" key="4">
    <source>
        <dbReference type="Proteomes" id="UP000800096"/>
    </source>
</evidence>
<gene>
    <name evidence="3" type="ORF">BDU57DRAFT_482435</name>
</gene>
<dbReference type="Proteomes" id="UP000800096">
    <property type="component" value="Unassembled WGS sequence"/>
</dbReference>
<reference evidence="3" key="1">
    <citation type="journal article" date="2020" name="Stud. Mycol.">
        <title>101 Dothideomycetes genomes: a test case for predicting lifestyles and emergence of pathogens.</title>
        <authorList>
            <person name="Haridas S."/>
            <person name="Albert R."/>
            <person name="Binder M."/>
            <person name="Bloem J."/>
            <person name="Labutti K."/>
            <person name="Salamov A."/>
            <person name="Andreopoulos B."/>
            <person name="Baker S."/>
            <person name="Barry K."/>
            <person name="Bills G."/>
            <person name="Bluhm B."/>
            <person name="Cannon C."/>
            <person name="Castanera R."/>
            <person name="Culley D."/>
            <person name="Daum C."/>
            <person name="Ezra D."/>
            <person name="Gonzalez J."/>
            <person name="Henrissat B."/>
            <person name="Kuo A."/>
            <person name="Liang C."/>
            <person name="Lipzen A."/>
            <person name="Lutzoni F."/>
            <person name="Magnuson J."/>
            <person name="Mondo S."/>
            <person name="Nolan M."/>
            <person name="Ohm R."/>
            <person name="Pangilinan J."/>
            <person name="Park H.-J."/>
            <person name="Ramirez L."/>
            <person name="Alfaro M."/>
            <person name="Sun H."/>
            <person name="Tritt A."/>
            <person name="Yoshinaga Y."/>
            <person name="Zwiers L.-H."/>
            <person name="Turgeon B."/>
            <person name="Goodwin S."/>
            <person name="Spatafora J."/>
            <person name="Crous P."/>
            <person name="Grigoriev I."/>
        </authorList>
    </citation>
    <scope>NUCLEOTIDE SEQUENCE</scope>
    <source>
        <strain evidence="3">HMLAC05119</strain>
    </source>
</reference>
<dbReference type="SMART" id="SM00829">
    <property type="entry name" value="PKS_ER"/>
    <property type="match status" value="1"/>
</dbReference>
<dbReference type="CDD" id="cd05288">
    <property type="entry name" value="PGDH"/>
    <property type="match status" value="1"/>
</dbReference>
<feature type="domain" description="Enoyl reductase (ER)" evidence="2">
    <location>
        <begin position="20"/>
        <end position="335"/>
    </location>
</feature>
<dbReference type="InterPro" id="IPR013149">
    <property type="entry name" value="ADH-like_C"/>
</dbReference>
<dbReference type="FunFam" id="3.40.50.720:FF:000121">
    <property type="entry name" value="Prostaglandin reductase 2"/>
    <property type="match status" value="1"/>
</dbReference>
<dbReference type="InterPro" id="IPR045010">
    <property type="entry name" value="MDR_fam"/>
</dbReference>
<evidence type="ECO:0000259" key="2">
    <source>
        <dbReference type="SMART" id="SM00829"/>
    </source>
</evidence>
<dbReference type="EMBL" id="ML979140">
    <property type="protein sequence ID" value="KAF1912233.1"/>
    <property type="molecule type" value="Genomic_DNA"/>
</dbReference>
<dbReference type="OrthoDB" id="809632at2759"/>
<accession>A0A6A5QA11</accession>
<organism evidence="3 4">
    <name type="scientific">Ampelomyces quisqualis</name>
    <name type="common">Powdery mildew agent</name>
    <dbReference type="NCBI Taxonomy" id="50730"/>
    <lineage>
        <taxon>Eukaryota</taxon>
        <taxon>Fungi</taxon>
        <taxon>Dikarya</taxon>
        <taxon>Ascomycota</taxon>
        <taxon>Pezizomycotina</taxon>
        <taxon>Dothideomycetes</taxon>
        <taxon>Pleosporomycetidae</taxon>
        <taxon>Pleosporales</taxon>
        <taxon>Pleosporineae</taxon>
        <taxon>Phaeosphaeriaceae</taxon>
        <taxon>Ampelomyces</taxon>
    </lineage>
</organism>
<dbReference type="PANTHER" id="PTHR43205">
    <property type="entry name" value="PROSTAGLANDIN REDUCTASE"/>
    <property type="match status" value="1"/>
</dbReference>
<dbReference type="Pfam" id="PF16884">
    <property type="entry name" value="ADH_N_2"/>
    <property type="match status" value="1"/>
</dbReference>
<dbReference type="GO" id="GO:0016628">
    <property type="term" value="F:oxidoreductase activity, acting on the CH-CH group of donors, NAD or NADP as acceptor"/>
    <property type="evidence" value="ECO:0007669"/>
    <property type="project" value="InterPro"/>
</dbReference>
<dbReference type="InterPro" id="IPR041694">
    <property type="entry name" value="ADH_N_2"/>
</dbReference>
<evidence type="ECO:0000313" key="3">
    <source>
        <dbReference type="EMBL" id="KAF1912233.1"/>
    </source>
</evidence>
<dbReference type="PANTHER" id="PTHR43205:SF42">
    <property type="entry name" value="ALCOHOL DEHYDROGENASE, ZINC-CONTAINING (AFU_ORTHOLOGUE AFUA_7G04530)"/>
    <property type="match status" value="1"/>
</dbReference>
<dbReference type="Gene3D" id="3.90.180.10">
    <property type="entry name" value="Medium-chain alcohol dehydrogenases, catalytic domain"/>
    <property type="match status" value="1"/>
</dbReference>
<proteinExistence type="predicted"/>
<dbReference type="InterPro" id="IPR036291">
    <property type="entry name" value="NAD(P)-bd_dom_sf"/>
</dbReference>
<dbReference type="Pfam" id="PF00107">
    <property type="entry name" value="ADH_zinc_N"/>
    <property type="match status" value="1"/>
</dbReference>
<dbReference type="SUPFAM" id="SSF51735">
    <property type="entry name" value="NAD(P)-binding Rossmann-fold domains"/>
    <property type="match status" value="1"/>
</dbReference>
<dbReference type="AlphaFoldDB" id="A0A6A5QA11"/>
<evidence type="ECO:0000256" key="1">
    <source>
        <dbReference type="ARBA" id="ARBA00023002"/>
    </source>
</evidence>
<protein>
    <recommendedName>
        <fullName evidence="2">Enoyl reductase (ER) domain-containing protein</fullName>
    </recommendedName>
</protein>
<name>A0A6A5QA11_AMPQU</name>
<sequence length="347" mass="37626">MPSYTSIHLAERPQASIIAGKTFTPKQHPIPSASDLKDGEVLFQTLYLSLDPAMRGWLNPTRSYIPPVEIGAVMRGSGIGLIVASKSAKFTVGTYATGMCGWSEYAILKEKNLDPLDLPEGAVPTDALGVVGMTGLTAYFGLLEVGQVKKGDFVVVSGAAGATGSVVGQIAKIKGAKVLGLAGEDSKVQWLKEELGFDEALNYKDPDFTKKFRAATKDLIDVYFDNVGGEILDLALSRAKPFARFVQCGAISEYNSKKPQGLKNYMMLISMRIRMQGFVVFDFEQKYPEARRELAKWLSEGKLKRKETIVKGGISKAEEALVGLFAGKNTGKTMVEVAKPEDVKAKL</sequence>